<gene>
    <name evidence="3" type="primary">100117961</name>
</gene>
<keyword evidence="4" id="KW-1185">Reference proteome</keyword>
<reference evidence="3" key="1">
    <citation type="submission" date="2021-01" db="UniProtKB">
        <authorList>
            <consortium name="EnsemblMetazoa"/>
        </authorList>
    </citation>
    <scope>IDENTIFICATION</scope>
</reference>
<dbReference type="AlphaFoldDB" id="A0A7M7ITR5"/>
<evidence type="ECO:0000313" key="4">
    <source>
        <dbReference type="Proteomes" id="UP000002358"/>
    </source>
</evidence>
<dbReference type="SMART" id="SM00671">
    <property type="entry name" value="SEL1"/>
    <property type="match status" value="4"/>
</dbReference>
<dbReference type="Proteomes" id="UP000002358">
    <property type="component" value="Chromosome 5"/>
</dbReference>
<dbReference type="GO" id="GO:0005758">
    <property type="term" value="C:mitochondrial intermembrane space"/>
    <property type="evidence" value="ECO:0007669"/>
    <property type="project" value="TreeGrafter"/>
</dbReference>
<dbReference type="FunCoup" id="A0A7M7ITR5">
    <property type="interactions" value="420"/>
</dbReference>
<dbReference type="InParanoid" id="A0A7M7ITR5"/>
<keyword evidence="2" id="KW-0677">Repeat</keyword>
<dbReference type="InterPro" id="IPR011990">
    <property type="entry name" value="TPR-like_helical_dom_sf"/>
</dbReference>
<dbReference type="EnsemblMetazoa" id="XM_032600911">
    <property type="protein sequence ID" value="XP_032456802"/>
    <property type="gene ID" value="LOC100117961"/>
</dbReference>
<dbReference type="Pfam" id="PF08238">
    <property type="entry name" value="Sel1"/>
    <property type="match status" value="3"/>
</dbReference>
<evidence type="ECO:0000256" key="1">
    <source>
        <dbReference type="ARBA" id="ARBA00008486"/>
    </source>
</evidence>
<dbReference type="InterPro" id="IPR040239">
    <property type="entry name" value="HcpB-like"/>
</dbReference>
<comment type="similarity">
    <text evidence="1">Belongs to the hcp beta-lactamase family.</text>
</comment>
<dbReference type="OMA" id="PGCINAG"/>
<dbReference type="EnsemblMetazoa" id="XM_016985637">
    <property type="protein sequence ID" value="XP_016841126"/>
    <property type="gene ID" value="LOC100117961"/>
</dbReference>
<dbReference type="Gene3D" id="1.25.40.10">
    <property type="entry name" value="Tetratricopeptide repeat domain"/>
    <property type="match status" value="2"/>
</dbReference>
<dbReference type="KEGG" id="nvi:100117961"/>
<dbReference type="SUPFAM" id="SSF81901">
    <property type="entry name" value="HCP-like"/>
    <property type="match status" value="1"/>
</dbReference>
<protein>
    <submittedName>
        <fullName evidence="3">Uncharacterized protein</fullName>
    </submittedName>
</protein>
<sequence length="234" mass="26055">MAYDLKSEEDVKLYLKNLYTEYQFGCYSEKNPEVCQLLGDYHEALKKDFKGAADIYLKNCDNMNYGRSCAKIGGYKLIGKGCKKDIQGAFAYMKKGCEFNDAIGCTNAGILAVSSPEIQGNDRANVINDGLKMLDKSCREYKTDKACFFLAGIYMSGIEGVVQKNLAEAYKLSLIACEHNNPYACANVSQMHARGEGAQKNEELAQTFKKRALELERELKTTQRGITFGQGIES</sequence>
<dbReference type="InterPro" id="IPR006597">
    <property type="entry name" value="Sel1-like"/>
</dbReference>
<organism evidence="3 4">
    <name type="scientific">Nasonia vitripennis</name>
    <name type="common">Parasitic wasp</name>
    <dbReference type="NCBI Taxonomy" id="7425"/>
    <lineage>
        <taxon>Eukaryota</taxon>
        <taxon>Metazoa</taxon>
        <taxon>Ecdysozoa</taxon>
        <taxon>Arthropoda</taxon>
        <taxon>Hexapoda</taxon>
        <taxon>Insecta</taxon>
        <taxon>Pterygota</taxon>
        <taxon>Neoptera</taxon>
        <taxon>Endopterygota</taxon>
        <taxon>Hymenoptera</taxon>
        <taxon>Apocrita</taxon>
        <taxon>Proctotrupomorpha</taxon>
        <taxon>Chalcidoidea</taxon>
        <taxon>Pteromalidae</taxon>
        <taxon>Pteromalinae</taxon>
        <taxon>Nasonia</taxon>
    </lineage>
</organism>
<dbReference type="PANTHER" id="PTHR13891">
    <property type="entry name" value="CYTOCHROME C OXIDASE ASSEMBLY FACTOR 7"/>
    <property type="match status" value="1"/>
</dbReference>
<name>A0A7M7ITR5_NASVI</name>
<dbReference type="PANTHER" id="PTHR13891:SF1">
    <property type="entry name" value="CYTOCHROME C OXIDASE ASSEMBLY FACTOR 7"/>
    <property type="match status" value="1"/>
</dbReference>
<proteinExistence type="inferred from homology"/>
<evidence type="ECO:0000256" key="2">
    <source>
        <dbReference type="ARBA" id="ARBA00022737"/>
    </source>
</evidence>
<dbReference type="SMR" id="A0A7M7ITR5"/>
<accession>A0A7M7ITR5</accession>
<evidence type="ECO:0000313" key="3">
    <source>
        <dbReference type="EnsemblMetazoa" id="XP_016841126"/>
    </source>
</evidence>